<dbReference type="Proteomes" id="UP000515159">
    <property type="component" value="Chromosome 2"/>
</dbReference>
<evidence type="ECO:0000256" key="7">
    <source>
        <dbReference type="ARBA" id="ARBA00037630"/>
    </source>
</evidence>
<dbReference type="GO" id="GO:1990380">
    <property type="term" value="F:K48-linked deubiquitinase activity"/>
    <property type="evidence" value="ECO:0007669"/>
    <property type="project" value="UniProtKB-UniRule"/>
</dbReference>
<evidence type="ECO:0000256" key="1">
    <source>
        <dbReference type="ARBA" id="ARBA00000707"/>
    </source>
</evidence>
<dbReference type="OrthoDB" id="10263628at2759"/>
<name>A0A6P8QLN4_GEOSA</name>
<dbReference type="EC" id="3.4.19.12" evidence="8"/>
<dbReference type="GO" id="GO:0004843">
    <property type="term" value="F:cysteine-type deubiquitinase activity"/>
    <property type="evidence" value="ECO:0007669"/>
    <property type="project" value="UniProtKB-UniRule"/>
</dbReference>
<comment type="catalytic activity">
    <reaction evidence="1 8">
        <text>Thiol-dependent hydrolysis of ester, thioester, amide, peptide and isopeptide bonds formed by the C-terminal Gly of ubiquitin (a 76-residue protein attached to proteins as an intracellular targeting signal).</text>
        <dbReference type="EC" id="3.4.19.12"/>
    </reaction>
</comment>
<dbReference type="PANTHER" id="PTHR12473">
    <property type="entry name" value="UBIQUITIN CARBOXYL-TERMINAL HYDROLASE MINDY-4-RELATED"/>
    <property type="match status" value="1"/>
</dbReference>
<evidence type="ECO:0000313" key="12">
    <source>
        <dbReference type="RefSeq" id="XP_033787656.1"/>
    </source>
</evidence>
<evidence type="ECO:0000256" key="2">
    <source>
        <dbReference type="ARBA" id="ARBA00011074"/>
    </source>
</evidence>
<dbReference type="InterPro" id="IPR039785">
    <property type="entry name" value="MINY3/4"/>
</dbReference>
<keyword evidence="3 8" id="KW-0645">Protease</keyword>
<gene>
    <name evidence="12" type="primary">MINDY4</name>
</gene>
<dbReference type="GO" id="GO:0071108">
    <property type="term" value="P:protein K48-linked deubiquitination"/>
    <property type="evidence" value="ECO:0007669"/>
    <property type="project" value="InterPro"/>
</dbReference>
<dbReference type="InParanoid" id="A0A6P8QLN4"/>
<dbReference type="CTD" id="84182"/>
<accession>A0A6P8QLN4</accession>
<evidence type="ECO:0000256" key="4">
    <source>
        <dbReference type="ARBA" id="ARBA00022786"/>
    </source>
</evidence>
<feature type="compositionally biased region" description="Polar residues" evidence="9">
    <location>
        <begin position="351"/>
        <end position="361"/>
    </location>
</feature>
<reference evidence="12" key="1">
    <citation type="submission" date="2025-08" db="UniProtKB">
        <authorList>
            <consortium name="RefSeq"/>
        </authorList>
    </citation>
    <scope>IDENTIFICATION</scope>
</reference>
<evidence type="ECO:0000313" key="11">
    <source>
        <dbReference type="Proteomes" id="UP000515159"/>
    </source>
</evidence>
<dbReference type="GeneID" id="117354366"/>
<feature type="region of interest" description="Disordered" evidence="9">
    <location>
        <begin position="155"/>
        <end position="184"/>
    </location>
</feature>
<comment type="function">
    <text evidence="8">Hydrolase that can remove 'Lys-48'-linked conjugated ubiquitin from proteins.</text>
</comment>
<protein>
    <recommendedName>
        <fullName evidence="8">Ubiquitin carboxyl-terminal hydrolase MINDY</fullName>
        <ecNumber evidence="8">3.4.19.12</ecNumber>
    </recommendedName>
</protein>
<keyword evidence="11" id="KW-1185">Reference proteome</keyword>
<dbReference type="SMART" id="SM01174">
    <property type="entry name" value="DUF4205"/>
    <property type="match status" value="1"/>
</dbReference>
<feature type="domain" description="Deubiquitinating enzyme MINDY-3/4 conserved" evidence="10">
    <location>
        <begin position="435"/>
        <end position="771"/>
    </location>
</feature>
<dbReference type="InterPro" id="IPR025257">
    <property type="entry name" value="MINDY-3/4_CD"/>
</dbReference>
<comment type="similarity">
    <text evidence="2 8">Belongs to the MINDY deubiquitinase family. FAM188 subfamily.</text>
</comment>
<keyword evidence="5 8" id="KW-0378">Hydrolase</keyword>
<proteinExistence type="inferred from homology"/>
<evidence type="ECO:0000256" key="6">
    <source>
        <dbReference type="ARBA" id="ARBA00022807"/>
    </source>
</evidence>
<keyword evidence="6 8" id="KW-0788">Thiol protease</keyword>
<dbReference type="GO" id="GO:0006508">
    <property type="term" value="P:proteolysis"/>
    <property type="evidence" value="ECO:0007669"/>
    <property type="project" value="UniProtKB-KW"/>
</dbReference>
<evidence type="ECO:0000256" key="9">
    <source>
        <dbReference type="SAM" id="MobiDB-lite"/>
    </source>
</evidence>
<evidence type="ECO:0000256" key="3">
    <source>
        <dbReference type="ARBA" id="ARBA00022670"/>
    </source>
</evidence>
<dbReference type="Pfam" id="PF13898">
    <property type="entry name" value="MINDY-3_4_CD"/>
    <property type="match status" value="1"/>
</dbReference>
<organism evidence="11 12">
    <name type="scientific">Geotrypetes seraphini</name>
    <name type="common">Gaboon caecilian</name>
    <name type="synonym">Caecilia seraphini</name>
    <dbReference type="NCBI Taxonomy" id="260995"/>
    <lineage>
        <taxon>Eukaryota</taxon>
        <taxon>Metazoa</taxon>
        <taxon>Chordata</taxon>
        <taxon>Craniata</taxon>
        <taxon>Vertebrata</taxon>
        <taxon>Euteleostomi</taxon>
        <taxon>Amphibia</taxon>
        <taxon>Gymnophiona</taxon>
        <taxon>Geotrypetes</taxon>
    </lineage>
</organism>
<dbReference type="AlphaFoldDB" id="A0A6P8QLN4"/>
<dbReference type="KEGG" id="gsh:117354366"/>
<feature type="region of interest" description="Disordered" evidence="9">
    <location>
        <begin position="351"/>
        <end position="371"/>
    </location>
</feature>
<comment type="function">
    <text evidence="7">Probable hydrolase that can remove 'Lys-48'-linked conjugated ubiquitin from proteins.</text>
</comment>
<sequence>MDNAFVEAVASSLVREFLSRKGLKRTCTTMDQEFPRSEHSINNRNELRNILRLESLYKQNKTKENPLKTILEIITKYFLENFGKPKNAMMGGVENPEHSMPENMHSQMAPVTLCDISDEERGASTAVSDTSKMDTCSRFCIPVLRWEEDASVYKPATSKRCQHRSKGDYEARATSGSSPREENLNLKDNCARALKMEETAMETKTMASLSHRPKFCRIIRGMMTGPVASSEEDFSKKRMPRRSSRINSVLRAKDDDQEQSLSQILNTSVQNTIGTTQYVSNYISSNTFLKHGKEFSDKVFDNCLTGSTPDKLGNTSPWTYDSFTKNQPVGELTRTKSCQESNHFLLETQPKSFMSNHSHGNSGDGQDKKESHMSLNRMTSQYISNFGHQKEDIIIDDFEMDMMAEEFQKILVPAPTSKIQVAVTPIDLSLAIDMKTLLFGSSLRCFNGEWKMQSFTFSDRPQLKYGIVQKKGGPCGVLAVVQGCFLQKLLFEECTDSSRCLQPSCAQRTKCLLMAIADILWRAGDRSSAVVALCSGRKQFCPAGKYKADGISETLLLHTFTNFEDMTVFLQQCIHQFEAGPFGCILLTLSAIFSRTIELVRKDFDEPTNYLIGSHGYCTQELVNLLLTGKAVSNVFNDTVELSSENGSATLLKGISVRNDIGFLSRFEHYDICQVGSYLKTPKYPIWVVCSESHFSILFCLRKELMNDWKIERHFDLYYYDGLANQQEEIRLTVDTMQIHIVDDDDENTLIPPLEDCIRTKWTESSIDWNGSEPIL</sequence>
<dbReference type="RefSeq" id="XP_033787656.1">
    <property type="nucleotide sequence ID" value="XM_033931765.1"/>
</dbReference>
<keyword evidence="4 8" id="KW-0833">Ubl conjugation pathway</keyword>
<dbReference type="Pfam" id="PF26038">
    <property type="entry name" value="Dimer_MINDY4_N"/>
    <property type="match status" value="1"/>
</dbReference>
<evidence type="ECO:0000259" key="10">
    <source>
        <dbReference type="SMART" id="SM01174"/>
    </source>
</evidence>
<dbReference type="PANTHER" id="PTHR12473:SF8">
    <property type="entry name" value="UBIQUITIN CARBOXYL-TERMINAL HYDROLASE MINDY-4-RELATED"/>
    <property type="match status" value="1"/>
</dbReference>
<dbReference type="InterPro" id="IPR059022">
    <property type="entry name" value="MINDY4_N"/>
</dbReference>
<evidence type="ECO:0000256" key="8">
    <source>
        <dbReference type="RuleBase" id="RU367088"/>
    </source>
</evidence>
<dbReference type="FunCoup" id="A0A6P8QLN4">
    <property type="interactions" value="67"/>
</dbReference>
<evidence type="ECO:0000256" key="5">
    <source>
        <dbReference type="ARBA" id="ARBA00022801"/>
    </source>
</evidence>